<organism evidence="4 5">
    <name type="scientific">Pyrobaculum arsenaticum</name>
    <dbReference type="NCBI Taxonomy" id="121277"/>
    <lineage>
        <taxon>Archaea</taxon>
        <taxon>Thermoproteota</taxon>
        <taxon>Thermoprotei</taxon>
        <taxon>Thermoproteales</taxon>
        <taxon>Thermoproteaceae</taxon>
        <taxon>Pyrobaculum</taxon>
    </lineage>
</organism>
<dbReference type="InterPro" id="IPR048254">
    <property type="entry name" value="CDP_ALCOHOL_P_TRANSF_CS"/>
</dbReference>
<dbReference type="InterPro" id="IPR054868">
    <property type="entry name" value="archin_ph_syn"/>
</dbReference>
<reference evidence="4 5" key="1">
    <citation type="journal article" date="2020" name="Nat. Commun.">
        <title>The structures of two archaeal type IV pili illuminate evolutionary relationships.</title>
        <authorList>
            <person name="Wang F."/>
            <person name="Baquero D.P."/>
            <person name="Su Z."/>
            <person name="Beltran L.C."/>
            <person name="Prangishvili D."/>
            <person name="Krupovic M."/>
            <person name="Egelman E.H."/>
        </authorList>
    </citation>
    <scope>NUCLEOTIDE SEQUENCE [LARGE SCALE GENOMIC DNA]</scope>
    <source>
        <strain evidence="4 5">2GA</strain>
    </source>
</reference>
<keyword evidence="3" id="KW-0472">Membrane</keyword>
<dbReference type="PROSITE" id="PS00379">
    <property type="entry name" value="CDP_ALCOHOL_P_TRANSF"/>
    <property type="match status" value="1"/>
</dbReference>
<dbReference type="EMBL" id="JAAVJF010000001">
    <property type="protein sequence ID" value="NYR14670.1"/>
    <property type="molecule type" value="Genomic_DNA"/>
</dbReference>
<feature type="transmembrane region" description="Helical" evidence="3">
    <location>
        <begin position="102"/>
        <end position="119"/>
    </location>
</feature>
<dbReference type="RefSeq" id="WP_011900293.1">
    <property type="nucleotide sequence ID" value="NZ_JAAVJF010000001.1"/>
</dbReference>
<dbReference type="Proteomes" id="UP000554766">
    <property type="component" value="Unassembled WGS sequence"/>
</dbReference>
<keyword evidence="5" id="KW-1185">Reference proteome</keyword>
<dbReference type="AlphaFoldDB" id="A0A7L4P961"/>
<dbReference type="GO" id="GO:0016020">
    <property type="term" value="C:membrane"/>
    <property type="evidence" value="ECO:0007669"/>
    <property type="project" value="InterPro"/>
</dbReference>
<evidence type="ECO:0000313" key="5">
    <source>
        <dbReference type="Proteomes" id="UP000554766"/>
    </source>
</evidence>
<keyword evidence="3" id="KW-0812">Transmembrane</keyword>
<dbReference type="NCBIfam" id="NF040950">
    <property type="entry name" value="archin_ph_syn"/>
    <property type="match status" value="1"/>
</dbReference>
<protein>
    <submittedName>
        <fullName evidence="4">CDP-alcohol phosphatidyltransferase family protein</fullName>
    </submittedName>
</protein>
<feature type="transmembrane region" description="Helical" evidence="3">
    <location>
        <begin position="163"/>
        <end position="180"/>
    </location>
</feature>
<evidence type="ECO:0000256" key="1">
    <source>
        <dbReference type="ARBA" id="ARBA00022679"/>
    </source>
</evidence>
<dbReference type="GeneID" id="5055667"/>
<dbReference type="OMA" id="DGNMARQ"/>
<dbReference type="InterPro" id="IPR000462">
    <property type="entry name" value="CDP-OH_P_trans"/>
</dbReference>
<gene>
    <name evidence="4" type="ORF">HC235_01540</name>
</gene>
<sequence>MVLERLRSKVNIDAVGRKIPISPNVLTLLSAVVAWVGVPLVLLYGASPLWFILISGALDAVDGAVARGRGLVSRAGAFLDSFLDRFSDAAYLLYFWGRVDSLAMYIALLGTFAISYARCRGESLGVEVRGVGLMERGERVAYLLVLSLVIDLAPPLVASLFYAYVFLVGLAAAHRGYVVFRKLSLNRR</sequence>
<comment type="similarity">
    <text evidence="2">Belongs to the CDP-alcohol phosphatidyltransferase class-I family.</text>
</comment>
<evidence type="ECO:0000313" key="4">
    <source>
        <dbReference type="EMBL" id="NYR14670.1"/>
    </source>
</evidence>
<accession>A0A7L4P961</accession>
<keyword evidence="3" id="KW-1133">Transmembrane helix</keyword>
<dbReference type="GO" id="GO:0016780">
    <property type="term" value="F:phosphotransferase activity, for other substituted phosphate groups"/>
    <property type="evidence" value="ECO:0007669"/>
    <property type="project" value="InterPro"/>
</dbReference>
<feature type="transmembrane region" description="Helical" evidence="3">
    <location>
        <begin position="48"/>
        <end position="65"/>
    </location>
</feature>
<comment type="caution">
    <text evidence="4">The sequence shown here is derived from an EMBL/GenBank/DDBJ whole genome shotgun (WGS) entry which is preliminary data.</text>
</comment>
<evidence type="ECO:0000256" key="2">
    <source>
        <dbReference type="RuleBase" id="RU003750"/>
    </source>
</evidence>
<proteinExistence type="inferred from homology"/>
<dbReference type="Pfam" id="PF01066">
    <property type="entry name" value="CDP-OH_P_transf"/>
    <property type="match status" value="1"/>
</dbReference>
<evidence type="ECO:0000256" key="3">
    <source>
        <dbReference type="SAM" id="Phobius"/>
    </source>
</evidence>
<dbReference type="InterPro" id="IPR043130">
    <property type="entry name" value="CDP-OH_PTrfase_TM_dom"/>
</dbReference>
<keyword evidence="1 2" id="KW-0808">Transferase</keyword>
<name>A0A7L4P961_9CREN</name>
<feature type="transmembrane region" description="Helical" evidence="3">
    <location>
        <begin position="21"/>
        <end position="42"/>
    </location>
</feature>
<dbReference type="Gene3D" id="1.20.120.1760">
    <property type="match status" value="1"/>
</dbReference>
<dbReference type="GO" id="GO:0008654">
    <property type="term" value="P:phospholipid biosynthetic process"/>
    <property type="evidence" value="ECO:0007669"/>
    <property type="project" value="InterPro"/>
</dbReference>